<keyword evidence="5" id="KW-1185">Reference proteome</keyword>
<evidence type="ECO:0000313" key="5">
    <source>
        <dbReference type="Proteomes" id="UP000254866"/>
    </source>
</evidence>
<protein>
    <recommendedName>
        <fullName evidence="6">Mid2 domain-containing protein</fullName>
    </recommendedName>
</protein>
<dbReference type="GeneID" id="43594774"/>
<keyword evidence="3" id="KW-0732">Signal</keyword>
<evidence type="ECO:0000256" key="2">
    <source>
        <dbReference type="SAM" id="Phobius"/>
    </source>
</evidence>
<reference evidence="4 5" key="1">
    <citation type="journal article" date="2018" name="IMA Fungus">
        <title>IMA Genome-F 9: Draft genome sequence of Annulohypoxylon stygium, Aspergillus mulundensis, Berkeleyomyces basicola (syn. Thielaviopsis basicola), Ceratocystis smalleyi, two Cercospora beticola strains, Coleophoma cylindrospora, Fusarium fracticaudum, Phialophora cf. hyalina, and Morchella septimelata.</title>
        <authorList>
            <person name="Wingfield B.D."/>
            <person name="Bills G.F."/>
            <person name="Dong Y."/>
            <person name="Huang W."/>
            <person name="Nel W.J."/>
            <person name="Swalarsk-Parry B.S."/>
            <person name="Vaghefi N."/>
            <person name="Wilken P.M."/>
            <person name="An Z."/>
            <person name="de Beer Z.W."/>
            <person name="De Vos L."/>
            <person name="Chen L."/>
            <person name="Duong T.A."/>
            <person name="Gao Y."/>
            <person name="Hammerbacher A."/>
            <person name="Kikkert J.R."/>
            <person name="Li Y."/>
            <person name="Li H."/>
            <person name="Li K."/>
            <person name="Li Q."/>
            <person name="Liu X."/>
            <person name="Ma X."/>
            <person name="Naidoo K."/>
            <person name="Pethybridge S.J."/>
            <person name="Sun J."/>
            <person name="Steenkamp E.T."/>
            <person name="van der Nest M.A."/>
            <person name="van Wyk S."/>
            <person name="Wingfield M.J."/>
            <person name="Xiong C."/>
            <person name="Yue Q."/>
            <person name="Zhang X."/>
        </authorList>
    </citation>
    <scope>NUCLEOTIDE SEQUENCE [LARGE SCALE GENOMIC DNA]</scope>
    <source>
        <strain evidence="4 5">BP 5553</strain>
    </source>
</reference>
<feature type="chain" id="PRO_5016680682" description="Mid2 domain-containing protein" evidence="3">
    <location>
        <begin position="27"/>
        <end position="384"/>
    </location>
</feature>
<feature type="compositionally biased region" description="Basic and acidic residues" evidence="1">
    <location>
        <begin position="363"/>
        <end position="384"/>
    </location>
</feature>
<sequence>MRLAQTPTSLLSLLLVALSNIESTQAWPIGELDFSFLTGRAACVSFCGADSQFCCTQGQSCTTLSGNIATCVAGGSNAVATGAGGVAVYTTTWTETGLVAHTSTVSSYLQAPTQSPPLEGAPICKTNLGETSCGTVCCPSDQTCGETAGTCVRRTTWAYNAPSGYSAPLRPTSGGVVTATASISPTTTQSFLPPATASGSTVPVISAEHNNKGLSPGAIAGIVIGTIAGVIILLLICFCCILRAGFDGLLAIFGLGKKKRRDERVEVIEERYSRHSGRTGSQRQTHTGWFGGAGRPSKVTDSRKKKSSGLGGFGAVGAGLLGLAVILGLKKKHEKEKPPRSDIGSSYYSYDSYTGSSPTQALTEERETHGAHTRDDSPEFVHSV</sequence>
<evidence type="ECO:0000256" key="1">
    <source>
        <dbReference type="SAM" id="MobiDB-lite"/>
    </source>
</evidence>
<feature type="region of interest" description="Disordered" evidence="1">
    <location>
        <begin position="273"/>
        <end position="308"/>
    </location>
</feature>
<evidence type="ECO:0000313" key="4">
    <source>
        <dbReference type="EMBL" id="RDL41946.1"/>
    </source>
</evidence>
<accession>A0A370U2E1</accession>
<feature type="region of interest" description="Disordered" evidence="1">
    <location>
        <begin position="334"/>
        <end position="384"/>
    </location>
</feature>
<proteinExistence type="predicted"/>
<keyword evidence="2" id="KW-0472">Membrane</keyword>
<dbReference type="Proteomes" id="UP000254866">
    <property type="component" value="Unassembled WGS sequence"/>
</dbReference>
<keyword evidence="2" id="KW-1133">Transmembrane helix</keyword>
<dbReference type="AlphaFoldDB" id="A0A370U2E1"/>
<feature type="transmembrane region" description="Helical" evidence="2">
    <location>
        <begin position="310"/>
        <end position="329"/>
    </location>
</feature>
<dbReference type="STRING" id="2656787.A0A370U2E1"/>
<dbReference type="RefSeq" id="XP_031874602.1">
    <property type="nucleotide sequence ID" value="XM_032010548.1"/>
</dbReference>
<dbReference type="EMBL" id="NPIC01000001">
    <property type="protein sequence ID" value="RDL41946.1"/>
    <property type="molecule type" value="Genomic_DNA"/>
</dbReference>
<gene>
    <name evidence="4" type="ORF">BP5553_01925</name>
</gene>
<dbReference type="OrthoDB" id="5425848at2759"/>
<evidence type="ECO:0008006" key="6">
    <source>
        <dbReference type="Google" id="ProtNLM"/>
    </source>
</evidence>
<dbReference type="PANTHER" id="PTHR16861">
    <property type="entry name" value="GLYCOPROTEIN 38"/>
    <property type="match status" value="1"/>
</dbReference>
<organism evidence="4 5">
    <name type="scientific">Venustampulla echinocandica</name>
    <dbReference type="NCBI Taxonomy" id="2656787"/>
    <lineage>
        <taxon>Eukaryota</taxon>
        <taxon>Fungi</taxon>
        <taxon>Dikarya</taxon>
        <taxon>Ascomycota</taxon>
        <taxon>Pezizomycotina</taxon>
        <taxon>Leotiomycetes</taxon>
        <taxon>Helotiales</taxon>
        <taxon>Pleuroascaceae</taxon>
        <taxon>Venustampulla</taxon>
    </lineage>
</organism>
<feature type="signal peptide" evidence="3">
    <location>
        <begin position="1"/>
        <end position="26"/>
    </location>
</feature>
<feature type="compositionally biased region" description="Polar residues" evidence="1">
    <location>
        <begin position="278"/>
        <end position="287"/>
    </location>
</feature>
<evidence type="ECO:0000256" key="3">
    <source>
        <dbReference type="SAM" id="SignalP"/>
    </source>
</evidence>
<dbReference type="PANTHER" id="PTHR16861:SF10">
    <property type="entry name" value="MID2 DOMAIN-CONTAINING PROTEIN"/>
    <property type="match status" value="1"/>
</dbReference>
<comment type="caution">
    <text evidence="4">The sequence shown here is derived from an EMBL/GenBank/DDBJ whole genome shotgun (WGS) entry which is preliminary data.</text>
</comment>
<keyword evidence="2" id="KW-0812">Transmembrane</keyword>
<feature type="transmembrane region" description="Helical" evidence="2">
    <location>
        <begin position="222"/>
        <end position="255"/>
    </location>
</feature>
<name>A0A370U2E1_9HELO</name>
<feature type="compositionally biased region" description="Low complexity" evidence="1">
    <location>
        <begin position="341"/>
        <end position="357"/>
    </location>
</feature>